<accession>A0A167T3L8</accession>
<feature type="region of interest" description="Disordered" evidence="1">
    <location>
        <begin position="1"/>
        <end position="82"/>
    </location>
</feature>
<evidence type="ECO:0000256" key="1">
    <source>
        <dbReference type="SAM" id="MobiDB-lite"/>
    </source>
</evidence>
<feature type="compositionally biased region" description="Basic and acidic residues" evidence="1">
    <location>
        <begin position="73"/>
        <end position="82"/>
    </location>
</feature>
<dbReference type="AlphaFoldDB" id="A0A167T3L8"/>
<reference evidence="2" key="1">
    <citation type="journal article" date="2014" name="Genome Announc.">
        <title>Complete sequencing and chromosome-scale genome assembly of the industrial progenitor strain P2niaD18 from the penicillin producer Penicillium chrysogenum.</title>
        <authorList>
            <person name="Specht T."/>
            <person name="Dahlmann T.A."/>
            <person name="Zadra I."/>
            <person name="Kurnsteiner H."/>
            <person name="Kuck U."/>
        </authorList>
    </citation>
    <scope>NUCLEOTIDE SEQUENCE [LARGE SCALE GENOMIC DNA]</scope>
    <source>
        <strain evidence="2">P2niaD18</strain>
    </source>
</reference>
<protein>
    <submittedName>
        <fullName evidence="2">Uncharacterized protein</fullName>
    </submittedName>
</protein>
<dbReference type="Proteomes" id="UP000076449">
    <property type="component" value="Chromosome II"/>
</dbReference>
<proteinExistence type="predicted"/>
<sequence length="82" mass="8063">MVDGPNSSSNHPATATSGGTRAKPTPANNAGGGSGWGYPGFAKGGTTETADTGLGHVAPHNPASTTGSFLGLEDQKGRAEHM</sequence>
<dbReference type="EMBL" id="CM002799">
    <property type="protein sequence ID" value="KZN87851.1"/>
    <property type="molecule type" value="Genomic_DNA"/>
</dbReference>
<organism evidence="2">
    <name type="scientific">Penicillium chrysogenum</name>
    <name type="common">Penicillium notatum</name>
    <dbReference type="NCBI Taxonomy" id="5076"/>
    <lineage>
        <taxon>Eukaryota</taxon>
        <taxon>Fungi</taxon>
        <taxon>Dikarya</taxon>
        <taxon>Ascomycota</taxon>
        <taxon>Pezizomycotina</taxon>
        <taxon>Eurotiomycetes</taxon>
        <taxon>Eurotiomycetidae</taxon>
        <taxon>Eurotiales</taxon>
        <taxon>Aspergillaceae</taxon>
        <taxon>Penicillium</taxon>
        <taxon>Penicillium chrysogenum species complex</taxon>
    </lineage>
</organism>
<name>A0A167T3L8_PENCH</name>
<feature type="compositionally biased region" description="Polar residues" evidence="1">
    <location>
        <begin position="1"/>
        <end position="19"/>
    </location>
</feature>
<evidence type="ECO:0000313" key="2">
    <source>
        <dbReference type="EMBL" id="KZN87851.1"/>
    </source>
</evidence>
<gene>
    <name evidence="2" type="ORF">EN45_064120</name>
</gene>